<evidence type="ECO:0000313" key="3">
    <source>
        <dbReference type="Proteomes" id="UP001165121"/>
    </source>
</evidence>
<organism evidence="2 3">
    <name type="scientific">Phytophthora fragariaefolia</name>
    <dbReference type="NCBI Taxonomy" id="1490495"/>
    <lineage>
        <taxon>Eukaryota</taxon>
        <taxon>Sar</taxon>
        <taxon>Stramenopiles</taxon>
        <taxon>Oomycota</taxon>
        <taxon>Peronosporomycetes</taxon>
        <taxon>Peronosporales</taxon>
        <taxon>Peronosporaceae</taxon>
        <taxon>Phytophthora</taxon>
    </lineage>
</organism>
<comment type="caution">
    <text evidence="2">The sequence shown here is derived from an EMBL/GenBank/DDBJ whole genome shotgun (WGS) entry which is preliminary data.</text>
</comment>
<name>A0A9W7CZD5_9STRA</name>
<dbReference type="OrthoDB" id="2438421at2759"/>
<sequence length="215" mass="23999">MIERENGKKHGRCKYCGILKKNEKSNGKLLKHLTKPQQWPDAPREVLMSLRSPSTPKPTSAPGKIAPSPSDELNQDDFEMALARVCYVCALSFMLVEAQIFRDFIAMVAPTMKLSGILLKRLRDEIHANVIKLINKQSFVSLVTDGWSDTNGSGTVNVMVVAAGLPSLFWSSWSTRSEQHIASYLAGEIDASSRILKCHNSTSRCRCNGQRKKYE</sequence>
<protein>
    <submittedName>
        <fullName evidence="2">Unnamed protein product</fullName>
    </submittedName>
</protein>
<dbReference type="EMBL" id="BSXT01002397">
    <property type="protein sequence ID" value="GMF48720.1"/>
    <property type="molecule type" value="Genomic_DNA"/>
</dbReference>
<gene>
    <name evidence="2" type="ORF">Pfra01_001895200</name>
</gene>
<evidence type="ECO:0000256" key="1">
    <source>
        <dbReference type="SAM" id="MobiDB-lite"/>
    </source>
</evidence>
<dbReference type="AlphaFoldDB" id="A0A9W7CZD5"/>
<accession>A0A9W7CZD5</accession>
<evidence type="ECO:0000313" key="2">
    <source>
        <dbReference type="EMBL" id="GMF48720.1"/>
    </source>
</evidence>
<dbReference type="Proteomes" id="UP001165121">
    <property type="component" value="Unassembled WGS sequence"/>
</dbReference>
<feature type="region of interest" description="Disordered" evidence="1">
    <location>
        <begin position="32"/>
        <end position="70"/>
    </location>
</feature>
<proteinExistence type="predicted"/>
<keyword evidence="3" id="KW-1185">Reference proteome</keyword>
<reference evidence="2" key="1">
    <citation type="submission" date="2023-04" db="EMBL/GenBank/DDBJ databases">
        <title>Phytophthora fragariaefolia NBRC 109709.</title>
        <authorList>
            <person name="Ichikawa N."/>
            <person name="Sato H."/>
            <person name="Tonouchi N."/>
        </authorList>
    </citation>
    <scope>NUCLEOTIDE SEQUENCE</scope>
    <source>
        <strain evidence="2">NBRC 109709</strain>
    </source>
</reference>